<evidence type="ECO:0000256" key="3">
    <source>
        <dbReference type="ARBA" id="ARBA00022801"/>
    </source>
</evidence>
<dbReference type="PANTHER" id="PTHR20842:SF0">
    <property type="entry name" value="ALPHA-ASPARTYL DIPEPTIDASE"/>
    <property type="match status" value="1"/>
</dbReference>
<evidence type="ECO:0000256" key="1">
    <source>
        <dbReference type="ARBA" id="ARBA00006534"/>
    </source>
</evidence>
<dbReference type="CDD" id="cd03146">
    <property type="entry name" value="GAT1_Peptidase_E"/>
    <property type="match status" value="1"/>
</dbReference>
<dbReference type="EMBL" id="JACHMN010000002">
    <property type="protein sequence ID" value="MBB5869406.1"/>
    <property type="molecule type" value="Genomic_DNA"/>
</dbReference>
<dbReference type="InterPro" id="IPR005320">
    <property type="entry name" value="Peptidase_S51"/>
</dbReference>
<dbReference type="InterPro" id="IPR029062">
    <property type="entry name" value="Class_I_gatase-like"/>
</dbReference>
<accession>A0A841BQ33</accession>
<dbReference type="SUPFAM" id="SSF52317">
    <property type="entry name" value="Class I glutamine amidotransferase-like"/>
    <property type="match status" value="1"/>
</dbReference>
<sequence>MVADAPTILATTMGFHRGGRAWTPGPVFNFAFTLAGKPAQPSLCFLSTANGDSPASIAGFYGAFAGTRVRASHVALFDMPNVDDLTEHLLAQDVIWIDRGSLVNLIAVWHAHGLDEVLRRCWRAGVVLAGESAGSICWHAAGTTDSFGPRLTVAAGLGFLPYANAVHFSQRRKHFHQMIAAGELPSVGYATDIGAGLLYRGIGPEITVEVVSDRAGADAYRVERSEGGQTEEMVLDVAHRLD</sequence>
<name>A0A841BQ33_9ACTN</name>
<evidence type="ECO:0000313" key="6">
    <source>
        <dbReference type="Proteomes" id="UP000587527"/>
    </source>
</evidence>
<keyword evidence="3" id="KW-0378">Hydrolase</keyword>
<reference evidence="5 6" key="1">
    <citation type="submission" date="2020-08" db="EMBL/GenBank/DDBJ databases">
        <title>Sequencing the genomes of 1000 actinobacteria strains.</title>
        <authorList>
            <person name="Klenk H.-P."/>
        </authorList>
    </citation>
    <scope>NUCLEOTIDE SEQUENCE [LARGE SCALE GENOMIC DNA]</scope>
    <source>
        <strain evidence="5 6">DSM 45362</strain>
    </source>
</reference>
<dbReference type="Gene3D" id="3.40.50.880">
    <property type="match status" value="1"/>
</dbReference>
<dbReference type="PANTHER" id="PTHR20842">
    <property type="entry name" value="PROTEASE S51 ALPHA-ASPARTYL DIPEPTIDASE"/>
    <property type="match status" value="1"/>
</dbReference>
<comment type="similarity">
    <text evidence="1">Belongs to the peptidase S51 family.</text>
</comment>
<proteinExistence type="inferred from homology"/>
<dbReference type="GO" id="GO:0008236">
    <property type="term" value="F:serine-type peptidase activity"/>
    <property type="evidence" value="ECO:0007669"/>
    <property type="project" value="UniProtKB-KW"/>
</dbReference>
<organism evidence="5 6">
    <name type="scientific">Allocatelliglobosispora scoriae</name>
    <dbReference type="NCBI Taxonomy" id="643052"/>
    <lineage>
        <taxon>Bacteria</taxon>
        <taxon>Bacillati</taxon>
        <taxon>Actinomycetota</taxon>
        <taxon>Actinomycetes</taxon>
        <taxon>Micromonosporales</taxon>
        <taxon>Micromonosporaceae</taxon>
        <taxon>Allocatelliglobosispora</taxon>
    </lineage>
</organism>
<protein>
    <submittedName>
        <fullName evidence="5">Peptidase E</fullName>
    </submittedName>
</protein>
<evidence type="ECO:0000313" key="5">
    <source>
        <dbReference type="EMBL" id="MBB5869406.1"/>
    </source>
</evidence>
<dbReference type="Proteomes" id="UP000587527">
    <property type="component" value="Unassembled WGS sequence"/>
</dbReference>
<keyword evidence="2" id="KW-0645">Protease</keyword>
<dbReference type="GO" id="GO:0006508">
    <property type="term" value="P:proteolysis"/>
    <property type="evidence" value="ECO:0007669"/>
    <property type="project" value="UniProtKB-KW"/>
</dbReference>
<evidence type="ECO:0000256" key="4">
    <source>
        <dbReference type="ARBA" id="ARBA00022825"/>
    </source>
</evidence>
<dbReference type="RefSeq" id="WP_184836021.1">
    <property type="nucleotide sequence ID" value="NZ_JACHMN010000002.1"/>
</dbReference>
<evidence type="ECO:0000256" key="2">
    <source>
        <dbReference type="ARBA" id="ARBA00022670"/>
    </source>
</evidence>
<keyword evidence="4" id="KW-0720">Serine protease</keyword>
<gene>
    <name evidence="5" type="ORF">F4553_002785</name>
</gene>
<comment type="caution">
    <text evidence="5">The sequence shown here is derived from an EMBL/GenBank/DDBJ whole genome shotgun (WGS) entry which is preliminary data.</text>
</comment>
<dbReference type="AlphaFoldDB" id="A0A841BQ33"/>
<keyword evidence="6" id="KW-1185">Reference proteome</keyword>
<dbReference type="Pfam" id="PF03575">
    <property type="entry name" value="Peptidase_S51"/>
    <property type="match status" value="1"/>
</dbReference>